<dbReference type="Gene3D" id="3.30.40.220">
    <property type="match status" value="1"/>
</dbReference>
<evidence type="ECO:0008006" key="2">
    <source>
        <dbReference type="Google" id="ProtNLM"/>
    </source>
</evidence>
<reference evidence="1" key="1">
    <citation type="journal article" date="2020" name="Nature">
        <title>Giant virus diversity and host interactions through global metagenomics.</title>
        <authorList>
            <person name="Schulz F."/>
            <person name="Roux S."/>
            <person name="Paez-Espino D."/>
            <person name="Jungbluth S."/>
            <person name="Walsh D.A."/>
            <person name="Denef V.J."/>
            <person name="McMahon K.D."/>
            <person name="Konstantinidis K.T."/>
            <person name="Eloe-Fadrosh E.A."/>
            <person name="Kyrpides N.C."/>
            <person name="Woyke T."/>
        </authorList>
    </citation>
    <scope>NUCLEOTIDE SEQUENCE</scope>
    <source>
        <strain evidence="1">GVMAG-M-3300023174-124</strain>
    </source>
</reference>
<evidence type="ECO:0000313" key="1">
    <source>
        <dbReference type="EMBL" id="QHT11994.1"/>
    </source>
</evidence>
<dbReference type="AlphaFoldDB" id="A0A6C0D788"/>
<sequence>MEEHSATTTHRKVIFQILDKKKQRTVVSNKKWGTMLKSKTEYDHKDQYDVISVLEKKTPLEKNPLQECILQELQKKIAGYKTQDIHKGLHDTEKFVNMDDVIHLLCESKMICFYCNTEVHVLYEIVREVNQWTLDRVNNSQGHNRDNVIIACLKCNLNRKTMYHERYAFTRQLTMVKKMDG</sequence>
<organism evidence="1">
    <name type="scientific">viral metagenome</name>
    <dbReference type="NCBI Taxonomy" id="1070528"/>
    <lineage>
        <taxon>unclassified sequences</taxon>
        <taxon>metagenomes</taxon>
        <taxon>organismal metagenomes</taxon>
    </lineage>
</organism>
<protein>
    <recommendedName>
        <fullName evidence="2">HNH endonuclease</fullName>
    </recommendedName>
</protein>
<name>A0A6C0D788_9ZZZZ</name>
<accession>A0A6C0D788</accession>
<dbReference type="EMBL" id="MN739540">
    <property type="protein sequence ID" value="QHT11994.1"/>
    <property type="molecule type" value="Genomic_DNA"/>
</dbReference>
<proteinExistence type="predicted"/>